<keyword evidence="4" id="KW-0732">Signal</keyword>
<dbReference type="InterPro" id="IPR011042">
    <property type="entry name" value="6-blade_b-propeller_TolB-like"/>
</dbReference>
<evidence type="ECO:0000256" key="3">
    <source>
        <dbReference type="ARBA" id="ARBA00022525"/>
    </source>
</evidence>
<dbReference type="Pfam" id="PF03022">
    <property type="entry name" value="MRJP"/>
    <property type="match status" value="1"/>
</dbReference>
<dbReference type="SUPFAM" id="SSF101898">
    <property type="entry name" value="NHL repeat"/>
    <property type="match status" value="1"/>
</dbReference>
<dbReference type="FunFam" id="2.120.10.30:FF:000045">
    <property type="entry name" value="Blast:Protein yellow"/>
    <property type="match status" value="1"/>
</dbReference>
<evidence type="ECO:0000256" key="2">
    <source>
        <dbReference type="ARBA" id="ARBA00009127"/>
    </source>
</evidence>
<evidence type="ECO:0000256" key="1">
    <source>
        <dbReference type="ARBA" id="ARBA00004613"/>
    </source>
</evidence>
<protein>
    <recommendedName>
        <fullName evidence="6">Protein yellow</fullName>
    </recommendedName>
</protein>
<name>A0A1I8MFV5_MUSDO</name>
<dbReference type="PANTHER" id="PTHR10009">
    <property type="entry name" value="PROTEIN YELLOW-RELATED"/>
    <property type="match status" value="1"/>
</dbReference>
<organism evidence="5">
    <name type="scientific">Musca domestica</name>
    <name type="common">House fly</name>
    <dbReference type="NCBI Taxonomy" id="7370"/>
    <lineage>
        <taxon>Eukaryota</taxon>
        <taxon>Metazoa</taxon>
        <taxon>Ecdysozoa</taxon>
        <taxon>Arthropoda</taxon>
        <taxon>Hexapoda</taxon>
        <taxon>Insecta</taxon>
        <taxon>Pterygota</taxon>
        <taxon>Neoptera</taxon>
        <taxon>Endopterygota</taxon>
        <taxon>Diptera</taxon>
        <taxon>Brachycera</taxon>
        <taxon>Muscomorpha</taxon>
        <taxon>Muscoidea</taxon>
        <taxon>Muscidae</taxon>
        <taxon>Musca</taxon>
    </lineage>
</organism>
<proteinExistence type="inferred from homology"/>
<comment type="similarity">
    <text evidence="2">Belongs to the major royal jelly protein family.</text>
</comment>
<comment type="subcellular location">
    <subcellularLocation>
        <location evidence="1">Secreted</location>
    </subcellularLocation>
</comment>
<evidence type="ECO:0000313" key="5">
    <source>
        <dbReference type="EnsemblMetazoa" id="MDOA004463-PA"/>
    </source>
</evidence>
<dbReference type="VEuPathDB" id="VectorBase:MDOA004463"/>
<dbReference type="RefSeq" id="XP_005191938.2">
    <property type="nucleotide sequence ID" value="XM_005191881.4"/>
</dbReference>
<dbReference type="OrthoDB" id="7776143at2759"/>
<accession>A0A1I8MFV5</accession>
<gene>
    <name evidence="5" type="primary">101897883</name>
</gene>
<evidence type="ECO:0008006" key="6">
    <source>
        <dbReference type="Google" id="ProtNLM"/>
    </source>
</evidence>
<dbReference type="PANTHER" id="PTHR10009:SF13">
    <property type="entry name" value="DOPAMINECHROME TAUTOMERASE"/>
    <property type="match status" value="1"/>
</dbReference>
<dbReference type="VEuPathDB" id="VectorBase:MDOMA2_013124"/>
<reference evidence="5" key="1">
    <citation type="submission" date="2020-05" db="UniProtKB">
        <authorList>
            <consortium name="EnsemblMetazoa"/>
        </authorList>
    </citation>
    <scope>IDENTIFICATION</scope>
    <source>
        <strain evidence="5">Aabys</strain>
    </source>
</reference>
<dbReference type="InterPro" id="IPR017996">
    <property type="entry name" value="MRJP/yellow-related"/>
</dbReference>
<dbReference type="AlphaFoldDB" id="A0A1I8MFV5"/>
<evidence type="ECO:0000256" key="4">
    <source>
        <dbReference type="ARBA" id="ARBA00022729"/>
    </source>
</evidence>
<keyword evidence="3" id="KW-0964">Secreted</keyword>
<sequence length="494" mass="56252">MPCSSFVKRRRRSTAVAVTVTIVVSLACLNCVLAGTYRSSGIYSAPALPPQEIEYGGATAYGYGAPDAPSVGAPITRKSQAFQIVNQWKYLDFEYPTFGQRQKAIANREFIAENNLPLGVDFYKDRIFITTPRWKDGVPASFGWLPYPPKEESPPIRPYPNWEAHGDPYNPDCSKLISVYRTQIDDCGRIWLIDSGIVNATVSLSQVCPPKIVAFDLRTNQKVVQYQFPADQVKQDSLHSNIIVDVHRNRCDDAHAYVTDVWRFGIVVYSLKKNRSWRVTNYNFSPDPVASDFNVFGLNFQWLDGVFGMSLSLAKTPDEERILYFHPMASFKEFVVSNALLKDESLWPAKAQDFAKYFLPIGERGINGQSSTSGIDRNGVMFFTQVHRDDVGCWNTKKPYDATNLHRFLEAEGNSTLIQFPNDLKVDHEPKQSVWVISNRLPVYLYSQLNYEDINFRILKADADTLVQGTVCDTRNYGHHHHHRHELVPEYLFH</sequence>
<dbReference type="EnsemblMetazoa" id="MDOA004463-RA">
    <property type="protein sequence ID" value="MDOA004463-PA"/>
    <property type="gene ID" value="MDOA004463"/>
</dbReference>
<dbReference type="Gene3D" id="2.120.10.30">
    <property type="entry name" value="TolB, C-terminal domain"/>
    <property type="match status" value="1"/>
</dbReference>
<dbReference type="KEGG" id="mde:101897883"/>
<dbReference type="eggNOG" id="ENOG502REDV">
    <property type="taxonomic scope" value="Eukaryota"/>
</dbReference>
<dbReference type="PRINTS" id="PR01366">
    <property type="entry name" value="ROYALJELLY"/>
</dbReference>
<dbReference type="GO" id="GO:0005576">
    <property type="term" value="C:extracellular region"/>
    <property type="evidence" value="ECO:0007669"/>
    <property type="project" value="UniProtKB-SubCell"/>
</dbReference>